<keyword evidence="3" id="KW-1185">Reference proteome</keyword>
<dbReference type="EMBL" id="KQ085945">
    <property type="protein sequence ID" value="KLO14314.1"/>
    <property type="molecule type" value="Genomic_DNA"/>
</dbReference>
<reference evidence="2 3" key="1">
    <citation type="submission" date="2015-04" db="EMBL/GenBank/DDBJ databases">
        <title>Complete genome sequence of Schizopora paradoxa KUC8140, a cosmopolitan wood degrader in East Asia.</title>
        <authorList>
            <consortium name="DOE Joint Genome Institute"/>
            <person name="Min B."/>
            <person name="Park H."/>
            <person name="Jang Y."/>
            <person name="Kim J.-J."/>
            <person name="Kim K.H."/>
            <person name="Pangilinan J."/>
            <person name="Lipzen A."/>
            <person name="Riley R."/>
            <person name="Grigoriev I.V."/>
            <person name="Spatafora J.W."/>
            <person name="Choi I.-G."/>
        </authorList>
    </citation>
    <scope>NUCLEOTIDE SEQUENCE [LARGE SCALE GENOMIC DNA]</scope>
    <source>
        <strain evidence="2 3">KUC8140</strain>
    </source>
</reference>
<evidence type="ECO:0000313" key="2">
    <source>
        <dbReference type="EMBL" id="KLO14314.1"/>
    </source>
</evidence>
<dbReference type="OrthoDB" id="3054074at2759"/>
<evidence type="ECO:0000256" key="1">
    <source>
        <dbReference type="SAM" id="MobiDB-lite"/>
    </source>
</evidence>
<name>A0A0H2RR03_9AGAM</name>
<dbReference type="InParanoid" id="A0A0H2RR03"/>
<proteinExistence type="predicted"/>
<gene>
    <name evidence="2" type="ORF">SCHPADRAFT_318584</name>
</gene>
<sequence length="429" mass="49229">MGTHERIGSSSSRTSEDSPNSPNRSSGVRSSMEFCPPFSSLLEELYEETRTTVFSYESTISTNYTMSNLAGPGRNLGNLYSWAGSSLERRLGKVVNRAAMREYDEAVRRLRMYSFLDKIFAGEDPNLHQGACEVLLICARSDDLSIQVEAFERIVWNFVWWTSKLRAAFTSVFKRRKEVSDIVTFSWRRPGIEYSFKWLLPYKQASLCLSSHLDSTIELAAQLNKARYRDLKFSHFEGLLLGCRNSVDTLFVTKFIDFHFNGKGIEGYLRRKGFNDTAIGNFAIALVNQWELCFSRRNPSGPVLGPLKTTLHLLDGVLRSIRNTEIDVLNELSEHVAILSLWKSVFQLHYFLRSSGRCAEDWERVYPFFTNAWKILCTDYLPNSEHSKLRQSLLSLDDIHGPAMFKRFPPLERSLINREEKVKTISASQ</sequence>
<feature type="region of interest" description="Disordered" evidence="1">
    <location>
        <begin position="1"/>
        <end position="31"/>
    </location>
</feature>
<dbReference type="AlphaFoldDB" id="A0A0H2RR03"/>
<accession>A0A0H2RR03</accession>
<evidence type="ECO:0000313" key="3">
    <source>
        <dbReference type="Proteomes" id="UP000053477"/>
    </source>
</evidence>
<dbReference type="Proteomes" id="UP000053477">
    <property type="component" value="Unassembled WGS sequence"/>
</dbReference>
<organism evidence="2 3">
    <name type="scientific">Schizopora paradoxa</name>
    <dbReference type="NCBI Taxonomy" id="27342"/>
    <lineage>
        <taxon>Eukaryota</taxon>
        <taxon>Fungi</taxon>
        <taxon>Dikarya</taxon>
        <taxon>Basidiomycota</taxon>
        <taxon>Agaricomycotina</taxon>
        <taxon>Agaricomycetes</taxon>
        <taxon>Hymenochaetales</taxon>
        <taxon>Schizoporaceae</taxon>
        <taxon>Schizopora</taxon>
    </lineage>
</organism>
<protein>
    <submittedName>
        <fullName evidence="2">Uncharacterized protein</fullName>
    </submittedName>
</protein>
<feature type="compositionally biased region" description="Polar residues" evidence="1">
    <location>
        <begin position="8"/>
        <end position="29"/>
    </location>
</feature>